<evidence type="ECO:0000313" key="3">
    <source>
        <dbReference type="Proteomes" id="UP000447434"/>
    </source>
</evidence>
<dbReference type="EMBL" id="WOCE01000005">
    <property type="protein sequence ID" value="KAE9614386.1"/>
    <property type="molecule type" value="Genomic_DNA"/>
</dbReference>
<name>A0A6A4QM61_LUPAL</name>
<keyword evidence="1" id="KW-1133">Transmembrane helix</keyword>
<proteinExistence type="predicted"/>
<protein>
    <submittedName>
        <fullName evidence="2">Uncharacterized protein</fullName>
    </submittedName>
</protein>
<feature type="transmembrane region" description="Helical" evidence="1">
    <location>
        <begin position="33"/>
        <end position="52"/>
    </location>
</feature>
<keyword evidence="1" id="KW-0472">Membrane</keyword>
<reference evidence="3" key="1">
    <citation type="journal article" date="2020" name="Nat. Commun.">
        <title>Genome sequence of the cluster root forming white lupin.</title>
        <authorList>
            <person name="Hufnagel B."/>
            <person name="Marques A."/>
            <person name="Soriano A."/>
            <person name="Marques L."/>
            <person name="Divol F."/>
            <person name="Doumas P."/>
            <person name="Sallet E."/>
            <person name="Mancinotti D."/>
            <person name="Carrere S."/>
            <person name="Marande W."/>
            <person name="Arribat S."/>
            <person name="Keller J."/>
            <person name="Huneau C."/>
            <person name="Blein T."/>
            <person name="Aime D."/>
            <person name="Laguerre M."/>
            <person name="Taylor J."/>
            <person name="Schubert V."/>
            <person name="Nelson M."/>
            <person name="Geu-Flores F."/>
            <person name="Crespi M."/>
            <person name="Gallardo-Guerrero K."/>
            <person name="Delaux P.-M."/>
            <person name="Salse J."/>
            <person name="Berges H."/>
            <person name="Guyot R."/>
            <person name="Gouzy J."/>
            <person name="Peret B."/>
        </authorList>
    </citation>
    <scope>NUCLEOTIDE SEQUENCE [LARGE SCALE GENOMIC DNA]</scope>
    <source>
        <strain evidence="3">cv. Amiga</strain>
    </source>
</reference>
<sequence>MMMQVCLIYLWVLDDHMEPAKFRIFIMYFIFKVLYQITFSFLRFYSIFVFIMKDEL</sequence>
<keyword evidence="1" id="KW-0812">Transmembrane</keyword>
<dbReference type="Proteomes" id="UP000447434">
    <property type="component" value="Chromosome 5"/>
</dbReference>
<evidence type="ECO:0000313" key="2">
    <source>
        <dbReference type="EMBL" id="KAE9614386.1"/>
    </source>
</evidence>
<dbReference type="AlphaFoldDB" id="A0A6A4QM61"/>
<gene>
    <name evidence="2" type="ORF">Lalb_Chr05g0227411</name>
</gene>
<organism evidence="2 3">
    <name type="scientific">Lupinus albus</name>
    <name type="common">White lupine</name>
    <name type="synonym">Lupinus termis</name>
    <dbReference type="NCBI Taxonomy" id="3870"/>
    <lineage>
        <taxon>Eukaryota</taxon>
        <taxon>Viridiplantae</taxon>
        <taxon>Streptophyta</taxon>
        <taxon>Embryophyta</taxon>
        <taxon>Tracheophyta</taxon>
        <taxon>Spermatophyta</taxon>
        <taxon>Magnoliopsida</taxon>
        <taxon>eudicotyledons</taxon>
        <taxon>Gunneridae</taxon>
        <taxon>Pentapetalae</taxon>
        <taxon>rosids</taxon>
        <taxon>fabids</taxon>
        <taxon>Fabales</taxon>
        <taxon>Fabaceae</taxon>
        <taxon>Papilionoideae</taxon>
        <taxon>50 kb inversion clade</taxon>
        <taxon>genistoids sensu lato</taxon>
        <taxon>core genistoids</taxon>
        <taxon>Genisteae</taxon>
        <taxon>Lupinus</taxon>
    </lineage>
</organism>
<keyword evidence="3" id="KW-1185">Reference proteome</keyword>
<accession>A0A6A4QM61</accession>
<evidence type="ECO:0000256" key="1">
    <source>
        <dbReference type="SAM" id="Phobius"/>
    </source>
</evidence>
<comment type="caution">
    <text evidence="2">The sequence shown here is derived from an EMBL/GenBank/DDBJ whole genome shotgun (WGS) entry which is preliminary data.</text>
</comment>